<sequence>MAKSAHLKEVGEVFIFVRSAYKTSGYYIGVYRDFGVWKKGSKV</sequence>
<reference evidence="1 2" key="1">
    <citation type="journal article" date="2013" name="Genome Announc.">
        <title>Draft Genome Sequence of Helicobacter fennelliae Strain MRY12-0050, Isolated from a Bacteremia Patient.</title>
        <authorList>
            <person name="Rimbara E."/>
            <person name="Matsui M."/>
            <person name="Mori S."/>
            <person name="Suzuki S."/>
            <person name="Suzuki M."/>
            <person name="Kim H."/>
            <person name="Sekizuka T."/>
            <person name="Kuroda M."/>
            <person name="Shibayama K."/>
        </authorList>
    </citation>
    <scope>NUCLEOTIDE SEQUENCE [LARGE SCALE GENOMIC DNA]</scope>
    <source>
        <strain evidence="1 2">MRY12-0050</strain>
    </source>
</reference>
<accession>T1D131</accession>
<keyword evidence="2" id="KW-1185">Reference proteome</keyword>
<evidence type="ECO:0000313" key="1">
    <source>
        <dbReference type="EMBL" id="GAD18906.1"/>
    </source>
</evidence>
<gene>
    <name evidence="1" type="ORF">HFN_0037</name>
</gene>
<evidence type="ECO:0000313" key="2">
    <source>
        <dbReference type="Proteomes" id="UP000018143"/>
    </source>
</evidence>
<proteinExistence type="predicted"/>
<dbReference type="AlphaFoldDB" id="T1D131"/>
<name>T1D131_9HELI</name>
<dbReference type="EMBL" id="BASD01000010">
    <property type="protein sequence ID" value="GAD18906.1"/>
    <property type="molecule type" value="Genomic_DNA"/>
</dbReference>
<organism evidence="1 2">
    <name type="scientific">Helicobacter fennelliae MRY12-0050</name>
    <dbReference type="NCBI Taxonomy" id="1325130"/>
    <lineage>
        <taxon>Bacteria</taxon>
        <taxon>Pseudomonadati</taxon>
        <taxon>Campylobacterota</taxon>
        <taxon>Epsilonproteobacteria</taxon>
        <taxon>Campylobacterales</taxon>
        <taxon>Helicobacteraceae</taxon>
        <taxon>Helicobacter</taxon>
    </lineage>
</organism>
<protein>
    <submittedName>
        <fullName evidence="1">Uncharacterized protein</fullName>
    </submittedName>
</protein>
<dbReference type="STRING" id="1325130.HFN_0037"/>
<dbReference type="Proteomes" id="UP000018143">
    <property type="component" value="Unassembled WGS sequence"/>
</dbReference>
<comment type="caution">
    <text evidence="1">The sequence shown here is derived from an EMBL/GenBank/DDBJ whole genome shotgun (WGS) entry which is preliminary data.</text>
</comment>